<name>A0A914QI02_9BILA</name>
<feature type="compositionally biased region" description="Basic and acidic residues" evidence="1">
    <location>
        <begin position="54"/>
        <end position="72"/>
    </location>
</feature>
<reference evidence="3" key="1">
    <citation type="submission" date="2022-11" db="UniProtKB">
        <authorList>
            <consortium name="WormBaseParasite"/>
        </authorList>
    </citation>
    <scope>IDENTIFICATION</scope>
</reference>
<feature type="compositionally biased region" description="Polar residues" evidence="1">
    <location>
        <begin position="16"/>
        <end position="31"/>
    </location>
</feature>
<dbReference type="Proteomes" id="UP000887578">
    <property type="component" value="Unplaced"/>
</dbReference>
<feature type="region of interest" description="Disordered" evidence="1">
    <location>
        <begin position="52"/>
        <end position="88"/>
    </location>
</feature>
<keyword evidence="2" id="KW-1185">Reference proteome</keyword>
<proteinExistence type="predicted"/>
<evidence type="ECO:0000313" key="3">
    <source>
        <dbReference type="WBParaSite" id="PDA_v2.g29190.t1"/>
    </source>
</evidence>
<feature type="region of interest" description="Disordered" evidence="1">
    <location>
        <begin position="1"/>
        <end position="31"/>
    </location>
</feature>
<evidence type="ECO:0000256" key="1">
    <source>
        <dbReference type="SAM" id="MobiDB-lite"/>
    </source>
</evidence>
<sequence>METSDEFMVIKDKQQRVANDNSQTNDRNQYSNLNLNRSYKIPILIPVKPCSKSYNDKNGERKELSSPDKPSEWLKLNNNAEDEPEKQWKKGCISSTTINKSTLSLHIAANEKSVETVAAVAVGGKNKKDYKNGIFGSVMNQTQLFPSTFILRNPFEFPRQQNEEVPPPAMAEFKASQFLLNPNEASNNGQQNIHVAQQQQQQPPQNFDIVQQQSPHPSALGMQQSPHHLNPGNPVLRFLPQTLQQLLLC</sequence>
<dbReference type="AlphaFoldDB" id="A0A914QI02"/>
<accession>A0A914QI02</accession>
<protein>
    <submittedName>
        <fullName evidence="3">Uncharacterized protein</fullName>
    </submittedName>
</protein>
<organism evidence="2 3">
    <name type="scientific">Panagrolaimus davidi</name>
    <dbReference type="NCBI Taxonomy" id="227884"/>
    <lineage>
        <taxon>Eukaryota</taxon>
        <taxon>Metazoa</taxon>
        <taxon>Ecdysozoa</taxon>
        <taxon>Nematoda</taxon>
        <taxon>Chromadorea</taxon>
        <taxon>Rhabditida</taxon>
        <taxon>Tylenchina</taxon>
        <taxon>Panagrolaimomorpha</taxon>
        <taxon>Panagrolaimoidea</taxon>
        <taxon>Panagrolaimidae</taxon>
        <taxon>Panagrolaimus</taxon>
    </lineage>
</organism>
<dbReference type="WBParaSite" id="PDA_v2.g29190.t1">
    <property type="protein sequence ID" value="PDA_v2.g29190.t1"/>
    <property type="gene ID" value="PDA_v2.g29190"/>
</dbReference>
<evidence type="ECO:0000313" key="2">
    <source>
        <dbReference type="Proteomes" id="UP000887578"/>
    </source>
</evidence>